<reference evidence="12" key="1">
    <citation type="journal article" date="2019" name="Int. J. Syst. Evol. Microbiol.">
        <title>The Global Catalogue of Microorganisms (GCM) 10K type strain sequencing project: providing services to taxonomists for standard genome sequencing and annotation.</title>
        <authorList>
            <consortium name="The Broad Institute Genomics Platform"/>
            <consortium name="The Broad Institute Genome Sequencing Center for Infectious Disease"/>
            <person name="Wu L."/>
            <person name="Ma J."/>
        </authorList>
    </citation>
    <scope>NUCLEOTIDE SEQUENCE [LARGE SCALE GENOMIC DNA]</scope>
    <source>
        <strain evidence="12">KCTC 42217</strain>
    </source>
</reference>
<comment type="subunit">
    <text evidence="8">Monomer.</text>
</comment>
<evidence type="ECO:0000256" key="7">
    <source>
        <dbReference type="ARBA" id="ARBA00023235"/>
    </source>
</evidence>
<accession>A0ABW4ZQ37</accession>
<dbReference type="EMBL" id="JBHUHZ010000003">
    <property type="protein sequence ID" value="MFD2164220.1"/>
    <property type="molecule type" value="Genomic_DNA"/>
</dbReference>
<dbReference type="InterPro" id="IPR003602">
    <property type="entry name" value="Topo_IA_DNA-bd_dom"/>
</dbReference>
<feature type="site" description="Interaction with DNA" evidence="8">
    <location>
        <position position="33"/>
    </location>
</feature>
<keyword evidence="5 8" id="KW-0799">Topoisomerase</keyword>
<dbReference type="HAMAP" id="MF_00952">
    <property type="entry name" value="Topoisom_1_prok"/>
    <property type="match status" value="1"/>
</dbReference>
<evidence type="ECO:0000256" key="3">
    <source>
        <dbReference type="ARBA" id="ARBA00022723"/>
    </source>
</evidence>
<comment type="similarity">
    <text evidence="2 8">Belongs to the type IA topoisomerase family.</text>
</comment>
<dbReference type="InterPro" id="IPR013824">
    <property type="entry name" value="Topo_IA_cen_sub1"/>
</dbReference>
<dbReference type="InterPro" id="IPR023406">
    <property type="entry name" value="Topo_IA_AS"/>
</dbReference>
<dbReference type="EC" id="5.6.2.1" evidence="8"/>
<dbReference type="InterPro" id="IPR006171">
    <property type="entry name" value="TOPRIM_dom"/>
</dbReference>
<keyword evidence="3" id="KW-0479">Metal-binding</keyword>
<dbReference type="PROSITE" id="PS52039">
    <property type="entry name" value="TOPO_IA_2"/>
    <property type="match status" value="1"/>
</dbReference>
<evidence type="ECO:0000256" key="2">
    <source>
        <dbReference type="ARBA" id="ARBA00009446"/>
    </source>
</evidence>
<evidence type="ECO:0000259" key="10">
    <source>
        <dbReference type="PROSITE" id="PS52039"/>
    </source>
</evidence>
<feature type="site" description="Interaction with DNA" evidence="8">
    <location>
        <position position="481"/>
    </location>
</feature>
<dbReference type="InterPro" id="IPR013497">
    <property type="entry name" value="Topo_IA_cen"/>
</dbReference>
<dbReference type="SMART" id="SM00436">
    <property type="entry name" value="TOP1Bc"/>
    <property type="match status" value="1"/>
</dbReference>
<evidence type="ECO:0000256" key="4">
    <source>
        <dbReference type="ARBA" id="ARBA00022842"/>
    </source>
</evidence>
<comment type="function">
    <text evidence="8">Releases the supercoiling and torsional tension of DNA, which is introduced during the DNA replication and transcription, by transiently cleaving and rejoining one strand of the DNA duplex. Introduces a single-strand break via transesterification at a target site in duplex DNA. The scissile phosphodiester is attacked by the catalytic tyrosine of the enzyme, resulting in the formation of a DNA-(5'-phosphotyrosyl)-enzyme intermediate and the expulsion of a 3'-OH DNA strand. The free DNA strand then undergoes passage around the unbroken strand, thus removing DNA supercoils. Finally, in the religation step, the DNA 3'-OH attacks the covalent intermediate to expel the active-site tyrosine and restore the DNA phosphodiester backbone.</text>
</comment>
<dbReference type="PROSITE" id="PS50880">
    <property type="entry name" value="TOPRIM"/>
    <property type="match status" value="1"/>
</dbReference>
<dbReference type="PANTHER" id="PTHR42785">
    <property type="entry name" value="DNA TOPOISOMERASE, TYPE IA, CORE"/>
    <property type="match status" value="1"/>
</dbReference>
<evidence type="ECO:0000256" key="5">
    <source>
        <dbReference type="ARBA" id="ARBA00023029"/>
    </source>
</evidence>
<gene>
    <name evidence="8 11" type="primary">topA</name>
    <name evidence="11" type="ORF">ACFSJU_17555</name>
</gene>
<dbReference type="Pfam" id="PF13368">
    <property type="entry name" value="Toprim_C_rpt"/>
    <property type="match status" value="2"/>
</dbReference>
<evidence type="ECO:0000259" key="9">
    <source>
        <dbReference type="PROSITE" id="PS50880"/>
    </source>
</evidence>
<feature type="domain" description="Topo IA-type catalytic" evidence="10">
    <location>
        <begin position="129"/>
        <end position="580"/>
    </location>
</feature>
<dbReference type="InterPro" id="IPR005733">
    <property type="entry name" value="TopoI_bac-type"/>
</dbReference>
<dbReference type="GO" id="GO:0003917">
    <property type="term" value="F:DNA topoisomerase type I (single strand cut, ATP-independent) activity"/>
    <property type="evidence" value="ECO:0007669"/>
    <property type="project" value="UniProtKB-EC"/>
</dbReference>
<comment type="catalytic activity">
    <reaction evidence="1 8">
        <text>ATP-independent breakage of single-stranded DNA, followed by passage and rejoining.</text>
        <dbReference type="EC" id="5.6.2.1"/>
    </reaction>
</comment>
<dbReference type="Gene3D" id="1.10.290.10">
    <property type="entry name" value="Topoisomerase I, domain 4"/>
    <property type="match status" value="1"/>
</dbReference>
<name>A0ABW4ZQ37_9SPHI</name>
<evidence type="ECO:0000256" key="1">
    <source>
        <dbReference type="ARBA" id="ARBA00000213"/>
    </source>
</evidence>
<dbReference type="PROSITE" id="PS00396">
    <property type="entry name" value="TOPO_IA_1"/>
    <property type="match status" value="1"/>
</dbReference>
<dbReference type="InterPro" id="IPR013825">
    <property type="entry name" value="Topo_IA_cen_sub2"/>
</dbReference>
<dbReference type="SMART" id="SM00437">
    <property type="entry name" value="TOP1Ac"/>
    <property type="match status" value="1"/>
</dbReference>
<keyword evidence="4" id="KW-0460">Magnesium</keyword>
<dbReference type="SMART" id="SM00493">
    <property type="entry name" value="TOPRIM"/>
    <property type="match status" value="1"/>
</dbReference>
<keyword evidence="7 8" id="KW-0413">Isomerase</keyword>
<feature type="site" description="Interaction with DNA" evidence="8">
    <location>
        <position position="155"/>
    </location>
</feature>
<dbReference type="PRINTS" id="PR00417">
    <property type="entry name" value="PRTPISMRASEI"/>
</dbReference>
<feature type="site" description="Interaction with DNA" evidence="8">
    <location>
        <position position="139"/>
    </location>
</feature>
<dbReference type="CDD" id="cd00186">
    <property type="entry name" value="TOP1Ac"/>
    <property type="match status" value="1"/>
</dbReference>
<feature type="site" description="Interaction with DNA" evidence="8">
    <location>
        <position position="143"/>
    </location>
</feature>
<evidence type="ECO:0000256" key="8">
    <source>
        <dbReference type="HAMAP-Rule" id="MF_00952"/>
    </source>
</evidence>
<proteinExistence type="inferred from homology"/>
<dbReference type="PANTHER" id="PTHR42785:SF1">
    <property type="entry name" value="DNA TOPOISOMERASE"/>
    <property type="match status" value="1"/>
</dbReference>
<dbReference type="Pfam" id="PF01751">
    <property type="entry name" value="Toprim"/>
    <property type="match status" value="1"/>
</dbReference>
<dbReference type="NCBIfam" id="TIGR01051">
    <property type="entry name" value="topA_bact"/>
    <property type="match status" value="1"/>
</dbReference>
<dbReference type="InterPro" id="IPR023405">
    <property type="entry name" value="Topo_IA_core_domain"/>
</dbReference>
<evidence type="ECO:0000256" key="6">
    <source>
        <dbReference type="ARBA" id="ARBA00023125"/>
    </source>
</evidence>
<dbReference type="Proteomes" id="UP001597387">
    <property type="component" value="Unassembled WGS sequence"/>
</dbReference>
<dbReference type="InterPro" id="IPR003601">
    <property type="entry name" value="Topo_IA_2"/>
</dbReference>
<dbReference type="InterPro" id="IPR034149">
    <property type="entry name" value="TOPRIM_TopoI"/>
</dbReference>
<dbReference type="CDD" id="cd03363">
    <property type="entry name" value="TOPRIM_TopoIA_TopoI"/>
    <property type="match status" value="1"/>
</dbReference>
<evidence type="ECO:0000313" key="11">
    <source>
        <dbReference type="EMBL" id="MFD2164220.1"/>
    </source>
</evidence>
<dbReference type="RefSeq" id="WP_255904330.1">
    <property type="nucleotide sequence ID" value="NZ_JAFMZO010000004.1"/>
</dbReference>
<organism evidence="11 12">
    <name type="scientific">Paradesertivirga mongoliensis</name>
    <dbReference type="NCBI Taxonomy" id="2100740"/>
    <lineage>
        <taxon>Bacteria</taxon>
        <taxon>Pseudomonadati</taxon>
        <taxon>Bacteroidota</taxon>
        <taxon>Sphingobacteriia</taxon>
        <taxon>Sphingobacteriales</taxon>
        <taxon>Sphingobacteriaceae</taxon>
        <taxon>Paradesertivirga</taxon>
    </lineage>
</organism>
<feature type="site" description="Interaction with DNA" evidence="8">
    <location>
        <position position="140"/>
    </location>
</feature>
<comment type="caution">
    <text evidence="11">The sequence shown here is derived from an EMBL/GenBank/DDBJ whole genome shotgun (WGS) entry which is preliminary data.</text>
</comment>
<dbReference type="SUPFAM" id="SSF56712">
    <property type="entry name" value="Prokaryotic type I DNA topoisomerase"/>
    <property type="match status" value="1"/>
</dbReference>
<sequence>MAKNLLIVESPAKAKTIEGYLGKDFLVKSSYGHIRDLVKTDDAIDINNNFDQKYEVPADKKAVVAELKKLAKEAETVWLASDEDREGEAISWHLFETLGLKEDKTKRIVFHEITKPAILKAIESPRKIDYNLVHAQQARRVLDRLVGFELSPVLWKKVKPSLSAGRVQSVAVRLIVDREREINVFKPTAAYKIVAIFSTGKAKELFRAELPERYDTEAEATKFLEDCISASYTINSLETRPTKRSPAPPFTTSTLQQEASRKLGFSVSRTMTVAQKLYESGKITYMRTDSVNLSETALNAAAAEINSAYGARYFEQRKFKTKSAGAQEAHEAIRPTYFEQHTISGDASEVRLYDLIWKRAIASQMSEAQFEKTTAKIGISTRKENFVANGEVMKFDGFLKVYMESTDEETEVHLDGEETDNAILPPLSKGQSLQAQEIKATERFSRPPARYTEASLVKKLEELGIGRPSTYAPTISTVQNRGYVVKEDRDGKSRSFCVFTLANGNLKKETKTEITGAEKSKLFPTDIGAVVNDFLVQHFKGIVDFHFTATVEKQFDEIAQGLTEWTEMIKSFYSPFHTEVENTIQTADRASGERLLGVDPASGKNVYTKVGKFGPLVQIGEVDNEEKPRYASLLKAQSISSITLEEALELFKLPMKLADYEDKEVIIGVGRFGPYVKWGEAFISLPKNEDPLSVTQERAVEIIKQKIEVDAPVAEYKGHPVTKGKGRFGPFIKWNDLFINVPARYNFDNLNQAEIEELIDKKLEKEAGRFIQQWETEKIAIENGRWGPFIRFGKQMLKLGKNPATNQKFTPEELAVLPLDEVKKLITEQIPDAFEPKGKNKTKKAAVKKK</sequence>
<dbReference type="Gene3D" id="1.10.460.10">
    <property type="entry name" value="Topoisomerase I, domain 2"/>
    <property type="match status" value="1"/>
</dbReference>
<keyword evidence="12" id="KW-1185">Reference proteome</keyword>
<feature type="domain" description="Toprim" evidence="9">
    <location>
        <begin position="3"/>
        <end position="113"/>
    </location>
</feature>
<dbReference type="InterPro" id="IPR013826">
    <property type="entry name" value="Topo_IA_cen_sub3"/>
</dbReference>
<feature type="active site" description="O-(5'-phospho-DNA)-tyrosine intermediate" evidence="8">
    <location>
        <position position="285"/>
    </location>
</feature>
<dbReference type="Gene3D" id="3.40.50.140">
    <property type="match status" value="1"/>
</dbReference>
<feature type="site" description="Interaction with DNA" evidence="8">
    <location>
        <position position="287"/>
    </location>
</feature>
<dbReference type="InterPro" id="IPR000380">
    <property type="entry name" value="Topo_IA"/>
</dbReference>
<comment type="caution">
    <text evidence="8">Lacks conserved residue(s) required for the propagation of feature annotation.</text>
</comment>
<dbReference type="Gene3D" id="2.70.20.10">
    <property type="entry name" value="Topoisomerase I, domain 3"/>
    <property type="match status" value="1"/>
</dbReference>
<protein>
    <recommendedName>
        <fullName evidence="8">DNA topoisomerase 1</fullName>
        <ecNumber evidence="8">5.6.2.1</ecNumber>
    </recommendedName>
    <alternativeName>
        <fullName evidence="8">DNA topoisomerase I</fullName>
    </alternativeName>
</protein>
<dbReference type="InterPro" id="IPR025589">
    <property type="entry name" value="Toprim_C_rpt"/>
</dbReference>
<keyword evidence="6 8" id="KW-0238">DNA-binding</keyword>
<evidence type="ECO:0000313" key="12">
    <source>
        <dbReference type="Proteomes" id="UP001597387"/>
    </source>
</evidence>
<feature type="region of interest" description="Interaction with DNA" evidence="8">
    <location>
        <begin position="163"/>
        <end position="168"/>
    </location>
</feature>
<dbReference type="InterPro" id="IPR028612">
    <property type="entry name" value="Topoisom_1_IA"/>
</dbReference>
<dbReference type="Pfam" id="PF01131">
    <property type="entry name" value="Topoisom_bac"/>
    <property type="match status" value="1"/>
</dbReference>